<evidence type="ECO:0000313" key="1">
    <source>
        <dbReference type="EMBL" id="CAG6509063.1"/>
    </source>
</evidence>
<name>A0A8D8DC01_CULPI</name>
<dbReference type="EMBL" id="HBUE01158814">
    <property type="protein sequence ID" value="CAG6509063.1"/>
    <property type="molecule type" value="Transcribed_RNA"/>
</dbReference>
<dbReference type="PROSITE" id="PS51257">
    <property type="entry name" value="PROKAR_LIPOPROTEIN"/>
    <property type="match status" value="1"/>
</dbReference>
<accession>A0A8D8DC01</accession>
<organism evidence="1">
    <name type="scientific">Culex pipiens</name>
    <name type="common">House mosquito</name>
    <dbReference type="NCBI Taxonomy" id="7175"/>
    <lineage>
        <taxon>Eukaryota</taxon>
        <taxon>Metazoa</taxon>
        <taxon>Ecdysozoa</taxon>
        <taxon>Arthropoda</taxon>
        <taxon>Hexapoda</taxon>
        <taxon>Insecta</taxon>
        <taxon>Pterygota</taxon>
        <taxon>Neoptera</taxon>
        <taxon>Endopterygota</taxon>
        <taxon>Diptera</taxon>
        <taxon>Nematocera</taxon>
        <taxon>Culicoidea</taxon>
        <taxon>Culicidae</taxon>
        <taxon>Culicinae</taxon>
        <taxon>Culicini</taxon>
        <taxon>Culex</taxon>
        <taxon>Culex</taxon>
    </lineage>
</organism>
<proteinExistence type="predicted"/>
<dbReference type="AlphaFoldDB" id="A0A8D8DC01"/>
<sequence>MTHRSIRTVVTTGRGAAFRWTSSTVGWIGSSCGTSRRYDPPTTTPCCTICRGIRTTRNLRRRGAPTLSGTRTTCDCPAPNGVSTRWSRRTEVARWRVGGNWSRMRCCSRSETAGSWRGRFCRTTQSTRPVGSLNRCTNCSKRSWTSRKVPGSSSTRCPS</sequence>
<dbReference type="EMBL" id="HBUE01263943">
    <property type="protein sequence ID" value="CAG6560437.1"/>
    <property type="molecule type" value="Transcribed_RNA"/>
</dbReference>
<protein>
    <submittedName>
        <fullName evidence="1">(northern house mosquito) hypothetical protein</fullName>
    </submittedName>
</protein>
<reference evidence="1" key="1">
    <citation type="submission" date="2021-05" db="EMBL/GenBank/DDBJ databases">
        <authorList>
            <person name="Alioto T."/>
            <person name="Alioto T."/>
            <person name="Gomez Garrido J."/>
        </authorList>
    </citation>
    <scope>NUCLEOTIDE SEQUENCE</scope>
</reference>